<keyword evidence="1" id="KW-0812">Transmembrane</keyword>
<keyword evidence="1" id="KW-0472">Membrane</keyword>
<gene>
    <name evidence="2" type="ORF">A6V39_03500</name>
</gene>
<evidence type="ECO:0000256" key="1">
    <source>
        <dbReference type="SAM" id="Phobius"/>
    </source>
</evidence>
<accession>A0A1A9QD63</accession>
<dbReference type="Proteomes" id="UP000077623">
    <property type="component" value="Unassembled WGS sequence"/>
</dbReference>
<feature type="transmembrane region" description="Helical" evidence="1">
    <location>
        <begin position="6"/>
        <end position="29"/>
    </location>
</feature>
<organism evidence="2 3">
    <name type="scientific">Candidatus Mycoplasma haematobovis</name>
    <dbReference type="NCBI Taxonomy" id="432608"/>
    <lineage>
        <taxon>Bacteria</taxon>
        <taxon>Bacillati</taxon>
        <taxon>Mycoplasmatota</taxon>
        <taxon>Mollicutes</taxon>
        <taxon>Mycoplasmataceae</taxon>
        <taxon>Mycoplasma</taxon>
    </lineage>
</organism>
<keyword evidence="3" id="KW-1185">Reference proteome</keyword>
<name>A0A1A9QD63_9MOLU</name>
<comment type="caution">
    <text evidence="2">The sequence shown here is derived from an EMBL/GenBank/DDBJ whole genome shotgun (WGS) entry which is preliminary data.</text>
</comment>
<reference evidence="3" key="1">
    <citation type="submission" date="2016-04" db="EMBL/GenBank/DDBJ databases">
        <authorList>
            <person name="Quiroz-Castaneda R.E."/>
            <person name="Martinez-Ocampo F."/>
        </authorList>
    </citation>
    <scope>NUCLEOTIDE SEQUENCE [LARGE SCALE GENOMIC DNA]</scope>
    <source>
        <strain evidence="3">INIFAP01</strain>
    </source>
</reference>
<protein>
    <submittedName>
        <fullName evidence="2">Uncharacterized protein</fullName>
    </submittedName>
</protein>
<dbReference type="AlphaFoldDB" id="A0A1A9QD63"/>
<evidence type="ECO:0000313" key="3">
    <source>
        <dbReference type="Proteomes" id="UP000077623"/>
    </source>
</evidence>
<dbReference type="STRING" id="432608.A6V39_03500"/>
<proteinExistence type="predicted"/>
<dbReference type="EMBL" id="LWUJ01000012">
    <property type="protein sequence ID" value="OAL09951.1"/>
    <property type="molecule type" value="Genomic_DNA"/>
</dbReference>
<dbReference type="RefSeq" id="WP_187150336.1">
    <property type="nucleotide sequence ID" value="NZ_LWUJ01000012.1"/>
</dbReference>
<sequence length="136" mass="14904">MINPTVKIVGAGIGIGGVVSGSAVGIYQLTKQPSTDKKKTQVVSKKISEWFEGTTITLLGSDPTHADTWNTKWQSFQAANKPTVLGGHWTMNKWTEKQGESTAPEEFKSLCRSNSEKHVSSKLDTLYLKVVEYCAK</sequence>
<evidence type="ECO:0000313" key="2">
    <source>
        <dbReference type="EMBL" id="OAL09951.1"/>
    </source>
</evidence>
<keyword evidence="1" id="KW-1133">Transmembrane helix</keyword>